<dbReference type="Proteomes" id="UP000018227">
    <property type="component" value="Unassembled WGS sequence"/>
</dbReference>
<dbReference type="UniPathway" id="UPA00094"/>
<comment type="catalytic activity">
    <reaction evidence="9">
        <text>malonyl-[ACP] + acetyl-CoA + H(+) = 3-oxobutanoyl-[ACP] + CO2 + CoA</text>
        <dbReference type="Rhea" id="RHEA:12080"/>
        <dbReference type="Rhea" id="RHEA-COMP:9623"/>
        <dbReference type="Rhea" id="RHEA-COMP:9625"/>
        <dbReference type="ChEBI" id="CHEBI:15378"/>
        <dbReference type="ChEBI" id="CHEBI:16526"/>
        <dbReference type="ChEBI" id="CHEBI:57287"/>
        <dbReference type="ChEBI" id="CHEBI:57288"/>
        <dbReference type="ChEBI" id="CHEBI:78449"/>
        <dbReference type="ChEBI" id="CHEBI:78450"/>
        <dbReference type="EC" id="2.3.1.180"/>
    </reaction>
</comment>
<sequence>MGILRFVATGKALPKKMVTNEDISKRVDTSDEWITTRTGIKKRYYCEEESCNSLAIEAAKEAVNRGLERDSEFSIHKIGLIIVATTSGDYAFPSTACMVGKALGLKGNVMAYDLSAACSGFMYALQNAKALLNEMRGKYALVIGSEEMSKILDFSDRSTCVLFGDGAAAALIKLEDKEGVSCILSYSDGNDEDLVCGGVGSKDSFLKMKGQSVFKFAVKVIKQSIDEVLCQAGLDMSDIDFVVCHQANARIIEFVKRNYEGREDKFYQNVGEYANTSAASIGLALDDLFESGKLKEGMKIVCVGFGAGMTWSAGVFEI</sequence>
<gene>
    <name evidence="9" type="primary">fabH</name>
    <name evidence="12" type="ORF">GCWU0000282_002836</name>
</gene>
<dbReference type="InterPro" id="IPR004655">
    <property type="entry name" value="FabH"/>
</dbReference>
<evidence type="ECO:0000256" key="4">
    <source>
        <dbReference type="ARBA" id="ARBA00022832"/>
    </source>
</evidence>
<keyword evidence="3 9" id="KW-0808">Transferase</keyword>
<comment type="pathway">
    <text evidence="9">Lipid metabolism; fatty acid biosynthesis.</text>
</comment>
<evidence type="ECO:0000256" key="3">
    <source>
        <dbReference type="ARBA" id="ARBA00022679"/>
    </source>
</evidence>
<proteinExistence type="inferred from homology"/>
<dbReference type="GO" id="GO:0004315">
    <property type="term" value="F:3-oxoacyl-[acyl-carrier-protein] synthase activity"/>
    <property type="evidence" value="ECO:0007669"/>
    <property type="project" value="InterPro"/>
</dbReference>
<dbReference type="STRING" id="592026.GCWU0000282_002836"/>
<reference evidence="12 13" key="1">
    <citation type="submission" date="2013-06" db="EMBL/GenBank/DDBJ databases">
        <authorList>
            <person name="Weinstock G."/>
            <person name="Sodergren E."/>
            <person name="Clifton S."/>
            <person name="Fulton L."/>
            <person name="Fulton B."/>
            <person name="Courtney L."/>
            <person name="Fronick C."/>
            <person name="Harrison M."/>
            <person name="Strong C."/>
            <person name="Farmer C."/>
            <person name="Delahaunty K."/>
            <person name="Markovic C."/>
            <person name="Hall O."/>
            <person name="Minx P."/>
            <person name="Tomlinson C."/>
            <person name="Mitreva M."/>
            <person name="Nelson J."/>
            <person name="Hou S."/>
            <person name="Wollam A."/>
            <person name="Pepin K.H."/>
            <person name="Johnson M."/>
            <person name="Bhonagiri V."/>
            <person name="Nash W.E."/>
            <person name="Warren W."/>
            <person name="Chinwalla A."/>
            <person name="Mardis E.R."/>
            <person name="Wilson R.K."/>
        </authorList>
    </citation>
    <scope>NUCLEOTIDE SEQUENCE [LARGE SCALE GENOMIC DNA]</scope>
    <source>
        <strain evidence="12 13">ATCC 51271</strain>
    </source>
</reference>
<keyword evidence="13" id="KW-1185">Reference proteome</keyword>
<name>V2Y1R2_9FIRM</name>
<dbReference type="EC" id="2.3.1.180" evidence="9"/>
<evidence type="ECO:0000256" key="8">
    <source>
        <dbReference type="ARBA" id="ARBA00023315"/>
    </source>
</evidence>
<dbReference type="GO" id="GO:0006633">
    <property type="term" value="P:fatty acid biosynthetic process"/>
    <property type="evidence" value="ECO:0007669"/>
    <property type="project" value="UniProtKB-UniRule"/>
</dbReference>
<dbReference type="PANTHER" id="PTHR43091">
    <property type="entry name" value="3-OXOACYL-[ACYL-CARRIER-PROTEIN] SYNTHASE"/>
    <property type="match status" value="1"/>
</dbReference>
<evidence type="ECO:0000256" key="1">
    <source>
        <dbReference type="ARBA" id="ARBA00008642"/>
    </source>
</evidence>
<keyword evidence="9" id="KW-0963">Cytoplasm</keyword>
<evidence type="ECO:0000256" key="9">
    <source>
        <dbReference type="HAMAP-Rule" id="MF_01815"/>
    </source>
</evidence>
<dbReference type="InterPro" id="IPR016039">
    <property type="entry name" value="Thiolase-like"/>
</dbReference>
<dbReference type="SUPFAM" id="SSF53901">
    <property type="entry name" value="Thiolase-like"/>
    <property type="match status" value="1"/>
</dbReference>
<dbReference type="Gene3D" id="3.40.47.10">
    <property type="match status" value="1"/>
</dbReference>
<dbReference type="RefSeq" id="WP_023355679.1">
    <property type="nucleotide sequence ID" value="NZ_KI535370.1"/>
</dbReference>
<keyword evidence="4 9" id="KW-0276">Fatty acid metabolism</keyword>
<protein>
    <recommendedName>
        <fullName evidence="9">Beta-ketoacyl-[acyl-carrier-protein] synthase III</fullName>
        <shortName evidence="9">Beta-ketoacyl-ACP synthase III</shortName>
        <shortName evidence="9">KAS III</shortName>
        <ecNumber evidence="9">2.3.1.180</ecNumber>
    </recommendedName>
    <alternativeName>
        <fullName evidence="9">3-oxoacyl-[acyl-carrier-protein] synthase 3</fullName>
    </alternativeName>
    <alternativeName>
        <fullName evidence="9">3-oxoacyl-[acyl-carrier-protein] synthase III</fullName>
    </alternativeName>
</protein>
<comment type="domain">
    <text evidence="9">The last Arg residue of the ACP-binding site is essential for the weak association between ACP/AcpP and FabH.</text>
</comment>
<feature type="active site" evidence="9">
    <location>
        <position position="275"/>
    </location>
</feature>
<dbReference type="InterPro" id="IPR013747">
    <property type="entry name" value="ACP_syn_III_C"/>
</dbReference>
<dbReference type="GO" id="GO:0033818">
    <property type="term" value="F:beta-ketoacyl-acyl-carrier-protein synthase III activity"/>
    <property type="evidence" value="ECO:0007669"/>
    <property type="project" value="UniProtKB-UniRule"/>
</dbReference>
<comment type="similarity">
    <text evidence="1 9">Belongs to the thiolase-like superfamily. FabH family.</text>
</comment>
<dbReference type="InterPro" id="IPR013751">
    <property type="entry name" value="ACP_syn_III_N"/>
</dbReference>
<feature type="active site" evidence="9">
    <location>
        <position position="118"/>
    </location>
</feature>
<keyword evidence="2 9" id="KW-0444">Lipid biosynthesis</keyword>
<comment type="caution">
    <text evidence="12">The sequence shown here is derived from an EMBL/GenBank/DDBJ whole genome shotgun (WGS) entry which is preliminary data.</text>
</comment>
<comment type="function">
    <text evidence="9">Catalyzes the condensation reaction of fatty acid synthesis by the addition to an acyl acceptor of two carbons from malonyl-ACP. Catalyzes the first condensation reaction which initiates fatty acid synthesis and may therefore play a role in governing the total rate of fatty acid production. Possesses both acetoacetyl-ACP synthase and acetyl transacylase activities. Its substrate specificity determines the biosynthesis of branched-chain and/or straight-chain of fatty acids.</text>
</comment>
<dbReference type="HOGENOM" id="CLU_039592_4_1_9"/>
<evidence type="ECO:0000256" key="5">
    <source>
        <dbReference type="ARBA" id="ARBA00023098"/>
    </source>
</evidence>
<dbReference type="EMBL" id="ACIL03000017">
    <property type="protein sequence ID" value="ESL02017.1"/>
    <property type="molecule type" value="Genomic_DNA"/>
</dbReference>
<dbReference type="GO" id="GO:0005737">
    <property type="term" value="C:cytoplasm"/>
    <property type="evidence" value="ECO:0007669"/>
    <property type="project" value="UniProtKB-SubCell"/>
</dbReference>
<evidence type="ECO:0000256" key="6">
    <source>
        <dbReference type="ARBA" id="ARBA00023160"/>
    </source>
</evidence>
<keyword evidence="6 9" id="KW-0275">Fatty acid biosynthesis</keyword>
<evidence type="ECO:0000259" key="11">
    <source>
        <dbReference type="Pfam" id="PF08545"/>
    </source>
</evidence>
<feature type="domain" description="Beta-ketoacyl-[acyl-carrier-protein] synthase III C-terminal" evidence="10">
    <location>
        <begin position="231"/>
        <end position="317"/>
    </location>
</feature>
<dbReference type="PANTHER" id="PTHR43091:SF1">
    <property type="entry name" value="BETA-KETOACYL-[ACYL-CARRIER-PROTEIN] SYNTHASE III, CHLOROPLASTIC"/>
    <property type="match status" value="1"/>
</dbReference>
<accession>V2Y1R2</accession>
<dbReference type="Pfam" id="PF08545">
    <property type="entry name" value="ACP_syn_III"/>
    <property type="match status" value="1"/>
</dbReference>
<evidence type="ECO:0000313" key="12">
    <source>
        <dbReference type="EMBL" id="ESL02017.1"/>
    </source>
</evidence>
<keyword evidence="8 9" id="KW-0012">Acyltransferase</keyword>
<dbReference type="OrthoDB" id="9815506at2"/>
<feature type="active site" evidence="9">
    <location>
        <position position="245"/>
    </location>
</feature>
<evidence type="ECO:0000256" key="2">
    <source>
        <dbReference type="ARBA" id="ARBA00022516"/>
    </source>
</evidence>
<evidence type="ECO:0000313" key="13">
    <source>
        <dbReference type="Proteomes" id="UP000018227"/>
    </source>
</evidence>
<dbReference type="AlphaFoldDB" id="V2Y1R2"/>
<dbReference type="Pfam" id="PF08541">
    <property type="entry name" value="ACP_syn_III_C"/>
    <property type="match status" value="1"/>
</dbReference>
<keyword evidence="5 9" id="KW-0443">Lipid metabolism</keyword>
<dbReference type="HAMAP" id="MF_01815">
    <property type="entry name" value="FabH"/>
    <property type="match status" value="1"/>
</dbReference>
<comment type="subunit">
    <text evidence="9">Homodimer.</text>
</comment>
<keyword evidence="7 9" id="KW-0511">Multifunctional enzyme</keyword>
<dbReference type="NCBIfam" id="NF006829">
    <property type="entry name" value="PRK09352.1"/>
    <property type="match status" value="1"/>
</dbReference>
<dbReference type="NCBIfam" id="TIGR00747">
    <property type="entry name" value="fabH"/>
    <property type="match status" value="1"/>
</dbReference>
<feature type="region of interest" description="ACP-binding" evidence="9">
    <location>
        <begin position="246"/>
        <end position="250"/>
    </location>
</feature>
<dbReference type="CDD" id="cd00830">
    <property type="entry name" value="KAS_III"/>
    <property type="match status" value="1"/>
</dbReference>
<feature type="domain" description="Beta-ketoacyl-[acyl-carrier-protein] synthase III N-terminal" evidence="11">
    <location>
        <begin position="112"/>
        <end position="180"/>
    </location>
</feature>
<evidence type="ECO:0000259" key="10">
    <source>
        <dbReference type="Pfam" id="PF08541"/>
    </source>
</evidence>
<dbReference type="eggNOG" id="COG0332">
    <property type="taxonomic scope" value="Bacteria"/>
</dbReference>
<organism evidence="12 13">
    <name type="scientific">Catonella morbi ATCC 51271</name>
    <dbReference type="NCBI Taxonomy" id="592026"/>
    <lineage>
        <taxon>Bacteria</taxon>
        <taxon>Bacillati</taxon>
        <taxon>Bacillota</taxon>
        <taxon>Clostridia</taxon>
        <taxon>Lachnospirales</taxon>
        <taxon>Lachnospiraceae</taxon>
        <taxon>Catonella</taxon>
    </lineage>
</organism>
<comment type="subcellular location">
    <subcellularLocation>
        <location evidence="9">Cytoplasm</location>
    </subcellularLocation>
</comment>
<evidence type="ECO:0000256" key="7">
    <source>
        <dbReference type="ARBA" id="ARBA00023268"/>
    </source>
</evidence>